<dbReference type="PIRSF" id="PIRSF010376">
    <property type="entry name" value="IspE"/>
    <property type="match status" value="1"/>
</dbReference>
<dbReference type="InterPro" id="IPR020568">
    <property type="entry name" value="Ribosomal_Su5_D2-typ_SF"/>
</dbReference>
<protein>
    <recommendedName>
        <fullName evidence="3 10">4-diphosphocytidyl-2-C-methyl-D-erythritol kinase</fullName>
        <shortName evidence="10">CMK</shortName>
        <ecNumber evidence="2 10">2.7.1.148</ecNumber>
    </recommendedName>
    <alternativeName>
        <fullName evidence="9 10">4-(cytidine-5'-diphospho)-2-C-methyl-D-erythritol kinase</fullName>
    </alternativeName>
</protein>
<dbReference type="EC" id="2.7.1.148" evidence="2 10"/>
<dbReference type="Pfam" id="PF00288">
    <property type="entry name" value="GHMP_kinases_N"/>
    <property type="match status" value="1"/>
</dbReference>
<gene>
    <name evidence="10" type="primary">ispE</name>
    <name evidence="13" type="ORF">A0U89_11100</name>
</gene>
<feature type="active site" evidence="10">
    <location>
        <position position="141"/>
    </location>
</feature>
<dbReference type="Proteomes" id="UP000179145">
    <property type="component" value="Chromosome"/>
</dbReference>
<dbReference type="UniPathway" id="UPA00056">
    <property type="reaction ID" value="UER00094"/>
</dbReference>
<dbReference type="Pfam" id="PF08544">
    <property type="entry name" value="GHMP_kinases_C"/>
    <property type="match status" value="1"/>
</dbReference>
<evidence type="ECO:0000256" key="3">
    <source>
        <dbReference type="ARBA" id="ARBA00017473"/>
    </source>
</evidence>
<sequence length="294" mass="30701">MTRARAHAKINLFLHITGRRPNGYHELDSLAVFADTADELALETKSGKPGDVTLSIEGPFGEGLRAESDNLVLRAAAALREHAPASAQLAPLHVTLTKNLPVASGIGGGSADAACALRLIAQAWALPEIDLAPLAARLGADVPVCLAQEPARMLGIGEILKPAPSLPPVAMLLVNPGTAVPTPAIFKAWRESGADFRPSPDLPRCWDDFGAMIADLRQTSNDLQGPAISLYPVIGEVLNALEAQPGCGFARMSGSGATCFGLFDNEAAAQDAARILSRSEWWAAAGPLHNSASI</sequence>
<dbReference type="InterPro" id="IPR014721">
    <property type="entry name" value="Ribsml_uS5_D2-typ_fold_subgr"/>
</dbReference>
<dbReference type="InterPro" id="IPR036554">
    <property type="entry name" value="GHMP_kinase_C_sf"/>
</dbReference>
<dbReference type="HAMAP" id="MF_00061">
    <property type="entry name" value="IspE"/>
    <property type="match status" value="1"/>
</dbReference>
<evidence type="ECO:0000256" key="7">
    <source>
        <dbReference type="ARBA" id="ARBA00022840"/>
    </source>
</evidence>
<reference evidence="13 14" key="1">
    <citation type="journal article" date="2016" name="Microb. Cell Fact.">
        <title>Dissection of exopolysaccharide biosynthesis in Kozakia baliensis.</title>
        <authorList>
            <person name="Brandt J.U."/>
            <person name="Jakob F."/>
            <person name="Behr J."/>
            <person name="Geissler A.J."/>
            <person name="Vogel R.F."/>
        </authorList>
    </citation>
    <scope>NUCLEOTIDE SEQUENCE [LARGE SCALE GENOMIC DNA]</scope>
    <source>
        <strain evidence="13 14">DSM 14400</strain>
    </source>
</reference>
<dbReference type="eggNOG" id="COG1947">
    <property type="taxonomic scope" value="Bacteria"/>
</dbReference>
<feature type="active site" evidence="10">
    <location>
        <position position="9"/>
    </location>
</feature>
<dbReference type="OrthoDB" id="9809438at2"/>
<keyword evidence="4 10" id="KW-0808">Transferase</keyword>
<dbReference type="SUPFAM" id="SSF54211">
    <property type="entry name" value="Ribosomal protein S5 domain 2-like"/>
    <property type="match status" value="1"/>
</dbReference>
<dbReference type="Gene3D" id="3.30.230.10">
    <property type="match status" value="1"/>
</dbReference>
<dbReference type="InterPro" id="IPR013750">
    <property type="entry name" value="GHMP_kinase_C_dom"/>
</dbReference>
<keyword evidence="6 10" id="KW-0418">Kinase</keyword>
<dbReference type="InterPro" id="IPR006204">
    <property type="entry name" value="GHMP_kinase_N_dom"/>
</dbReference>
<dbReference type="SUPFAM" id="SSF55060">
    <property type="entry name" value="GHMP Kinase, C-terminal domain"/>
    <property type="match status" value="1"/>
</dbReference>
<dbReference type="GO" id="GO:0016114">
    <property type="term" value="P:terpenoid biosynthetic process"/>
    <property type="evidence" value="ECO:0007669"/>
    <property type="project" value="UniProtKB-UniRule"/>
</dbReference>
<keyword evidence="8 10" id="KW-0414">Isoprene biosynthesis</keyword>
<evidence type="ECO:0000256" key="4">
    <source>
        <dbReference type="ARBA" id="ARBA00022679"/>
    </source>
</evidence>
<feature type="domain" description="GHMP kinase C-terminal" evidence="12">
    <location>
        <begin position="205"/>
        <end position="278"/>
    </location>
</feature>
<dbReference type="Gene3D" id="3.30.70.890">
    <property type="entry name" value="GHMP kinase, C-terminal domain"/>
    <property type="match status" value="1"/>
</dbReference>
<proteinExistence type="inferred from homology"/>
<feature type="domain" description="GHMP kinase N-terminal" evidence="11">
    <location>
        <begin position="70"/>
        <end position="146"/>
    </location>
</feature>
<keyword evidence="7 10" id="KW-0067">ATP-binding</keyword>
<comment type="function">
    <text evidence="10">Catalyzes the phosphorylation of the position 2 hydroxy group of 4-diphosphocytidyl-2C-methyl-D-erythritol.</text>
</comment>
<evidence type="ECO:0000256" key="6">
    <source>
        <dbReference type="ARBA" id="ARBA00022777"/>
    </source>
</evidence>
<organism evidence="13 14">
    <name type="scientific">Kozakia baliensis</name>
    <dbReference type="NCBI Taxonomy" id="153496"/>
    <lineage>
        <taxon>Bacteria</taxon>
        <taxon>Pseudomonadati</taxon>
        <taxon>Pseudomonadota</taxon>
        <taxon>Alphaproteobacteria</taxon>
        <taxon>Acetobacterales</taxon>
        <taxon>Acetobacteraceae</taxon>
        <taxon>Kozakia</taxon>
    </lineage>
</organism>
<evidence type="ECO:0000313" key="14">
    <source>
        <dbReference type="Proteomes" id="UP000179145"/>
    </source>
</evidence>
<dbReference type="GO" id="GO:0005524">
    <property type="term" value="F:ATP binding"/>
    <property type="evidence" value="ECO:0007669"/>
    <property type="project" value="UniProtKB-UniRule"/>
</dbReference>
<name>A0A1D8UVD4_9PROT</name>
<evidence type="ECO:0000256" key="1">
    <source>
        <dbReference type="ARBA" id="ARBA00009684"/>
    </source>
</evidence>
<dbReference type="InterPro" id="IPR004424">
    <property type="entry name" value="IspE"/>
</dbReference>
<dbReference type="EMBL" id="CP014674">
    <property type="protein sequence ID" value="AOX17603.1"/>
    <property type="molecule type" value="Genomic_DNA"/>
</dbReference>
<evidence type="ECO:0000256" key="8">
    <source>
        <dbReference type="ARBA" id="ARBA00023229"/>
    </source>
</evidence>
<evidence type="ECO:0000313" key="13">
    <source>
        <dbReference type="EMBL" id="AOX17603.1"/>
    </source>
</evidence>
<comment type="pathway">
    <text evidence="10">Isoprenoid biosynthesis; isopentenyl diphosphate biosynthesis via DXP pathway; isopentenyl diphosphate from 1-deoxy-D-xylulose 5-phosphate: step 3/6.</text>
</comment>
<evidence type="ECO:0000259" key="12">
    <source>
        <dbReference type="Pfam" id="PF08544"/>
    </source>
</evidence>
<comment type="similarity">
    <text evidence="1 10">Belongs to the GHMP kinase family. IspE subfamily.</text>
</comment>
<dbReference type="GO" id="GO:0050515">
    <property type="term" value="F:4-(cytidine 5'-diphospho)-2-C-methyl-D-erythritol kinase activity"/>
    <property type="evidence" value="ECO:0007669"/>
    <property type="project" value="UniProtKB-UniRule"/>
</dbReference>
<accession>A0A1D8UVD4</accession>
<evidence type="ECO:0000256" key="9">
    <source>
        <dbReference type="ARBA" id="ARBA00032554"/>
    </source>
</evidence>
<dbReference type="PANTHER" id="PTHR43527">
    <property type="entry name" value="4-DIPHOSPHOCYTIDYL-2-C-METHYL-D-ERYTHRITOL KINASE, CHLOROPLASTIC"/>
    <property type="match status" value="1"/>
</dbReference>
<comment type="catalytic activity">
    <reaction evidence="10">
        <text>4-CDP-2-C-methyl-D-erythritol + ATP = 4-CDP-2-C-methyl-D-erythritol 2-phosphate + ADP + H(+)</text>
        <dbReference type="Rhea" id="RHEA:18437"/>
        <dbReference type="ChEBI" id="CHEBI:15378"/>
        <dbReference type="ChEBI" id="CHEBI:30616"/>
        <dbReference type="ChEBI" id="CHEBI:57823"/>
        <dbReference type="ChEBI" id="CHEBI:57919"/>
        <dbReference type="ChEBI" id="CHEBI:456216"/>
        <dbReference type="EC" id="2.7.1.148"/>
    </reaction>
</comment>
<dbReference type="PANTHER" id="PTHR43527:SF2">
    <property type="entry name" value="4-DIPHOSPHOCYTIDYL-2-C-METHYL-D-ERYTHRITOL KINASE, CHLOROPLASTIC"/>
    <property type="match status" value="1"/>
</dbReference>
<dbReference type="AlphaFoldDB" id="A0A1D8UVD4"/>
<evidence type="ECO:0000259" key="11">
    <source>
        <dbReference type="Pfam" id="PF00288"/>
    </source>
</evidence>
<dbReference type="STRING" id="153496.A0U89_11100"/>
<evidence type="ECO:0000256" key="5">
    <source>
        <dbReference type="ARBA" id="ARBA00022741"/>
    </source>
</evidence>
<keyword evidence="5 10" id="KW-0547">Nucleotide-binding</keyword>
<keyword evidence="14" id="KW-1185">Reference proteome</keyword>
<evidence type="ECO:0000256" key="10">
    <source>
        <dbReference type="HAMAP-Rule" id="MF_00061"/>
    </source>
</evidence>
<dbReference type="GO" id="GO:0019288">
    <property type="term" value="P:isopentenyl diphosphate biosynthetic process, methylerythritol 4-phosphate pathway"/>
    <property type="evidence" value="ECO:0007669"/>
    <property type="project" value="UniProtKB-UniRule"/>
</dbReference>
<feature type="binding site" evidence="10">
    <location>
        <begin position="101"/>
        <end position="111"/>
    </location>
    <ligand>
        <name>ATP</name>
        <dbReference type="ChEBI" id="CHEBI:30616"/>
    </ligand>
</feature>
<evidence type="ECO:0000256" key="2">
    <source>
        <dbReference type="ARBA" id="ARBA00012052"/>
    </source>
</evidence>
<dbReference type="KEGG" id="kba:A0U89_11100"/>
<dbReference type="NCBIfam" id="NF011202">
    <property type="entry name" value="PRK14608.1"/>
    <property type="match status" value="1"/>
</dbReference>
<dbReference type="RefSeq" id="WP_070403176.1">
    <property type="nucleotide sequence ID" value="NZ_BJVW01000001.1"/>
</dbReference>
<dbReference type="NCBIfam" id="TIGR00154">
    <property type="entry name" value="ispE"/>
    <property type="match status" value="1"/>
</dbReference>